<evidence type="ECO:0000313" key="1">
    <source>
        <dbReference type="EMBL" id="PPB84336.1"/>
    </source>
</evidence>
<name>A0A2P5KCA8_9BURK</name>
<dbReference type="NCBIfam" id="NF041551">
    <property type="entry name" value="YlcI_YnfO_N"/>
    <property type="match status" value="1"/>
</dbReference>
<dbReference type="Proteomes" id="UP000243096">
    <property type="component" value="Unassembled WGS sequence"/>
</dbReference>
<gene>
    <name evidence="1" type="ORF">B0O95_10324</name>
</gene>
<protein>
    <recommendedName>
        <fullName evidence="3">Prevent-host-death protein</fullName>
    </recommendedName>
</protein>
<proteinExistence type="predicted"/>
<comment type="caution">
    <text evidence="1">The sequence shown here is derived from an EMBL/GenBank/DDBJ whole genome shotgun (WGS) entry which is preliminary data.</text>
</comment>
<evidence type="ECO:0008006" key="3">
    <source>
        <dbReference type="Google" id="ProtNLM"/>
    </source>
</evidence>
<dbReference type="AlphaFoldDB" id="A0A2P5KCA8"/>
<accession>A0A2P5KCA8</accession>
<evidence type="ECO:0000313" key="2">
    <source>
        <dbReference type="Proteomes" id="UP000243096"/>
    </source>
</evidence>
<keyword evidence="2" id="KW-1185">Reference proteome</keyword>
<sequence length="92" mass="10464">MKSATFPSIRVEPELRDAAESVLGEGETLSSFVEHSVREGIERRRNQSEFIARGIASREAAQHTGDYLPASEVLEKLERRLDALRDTRRKPR</sequence>
<dbReference type="OrthoDB" id="8400336at2"/>
<dbReference type="EMBL" id="PRDW01000003">
    <property type="protein sequence ID" value="PPB84336.1"/>
    <property type="molecule type" value="Genomic_DNA"/>
</dbReference>
<reference evidence="1 2" key="1">
    <citation type="submission" date="2018-01" db="EMBL/GenBank/DDBJ databases">
        <title>Genomic Encyclopedia of Type Strains, Phase III (KMG-III): the genomes of soil and plant-associated and newly described type strains.</title>
        <authorList>
            <person name="Whitman W."/>
        </authorList>
    </citation>
    <scope>NUCLEOTIDE SEQUENCE [LARGE SCALE GENOMIC DNA]</scope>
    <source>
        <strain evidence="1 2">HKI456</strain>
    </source>
</reference>
<dbReference type="RefSeq" id="WP_104076653.1">
    <property type="nucleotide sequence ID" value="NZ_CP062178.1"/>
</dbReference>
<organism evidence="1 2">
    <name type="scientific">Mycetohabitans endofungorum</name>
    <dbReference type="NCBI Taxonomy" id="417203"/>
    <lineage>
        <taxon>Bacteria</taxon>
        <taxon>Pseudomonadati</taxon>
        <taxon>Pseudomonadota</taxon>
        <taxon>Betaproteobacteria</taxon>
        <taxon>Burkholderiales</taxon>
        <taxon>Burkholderiaceae</taxon>
        <taxon>Mycetohabitans</taxon>
    </lineage>
</organism>